<evidence type="ECO:0000256" key="3">
    <source>
        <dbReference type="ARBA" id="ARBA00023180"/>
    </source>
</evidence>
<comment type="similarity">
    <text evidence="1">Belongs to the strictosidine synthase family.</text>
</comment>
<dbReference type="InterPro" id="IPR018119">
    <property type="entry name" value="Strictosidine_synth_cons-reg"/>
</dbReference>
<dbReference type="KEGG" id="pcz:PCL1606_24380"/>
<dbReference type="Pfam" id="PF03088">
    <property type="entry name" value="Str_synth"/>
    <property type="match status" value="1"/>
</dbReference>
<dbReference type="GO" id="GO:0016787">
    <property type="term" value="F:hydrolase activity"/>
    <property type="evidence" value="ECO:0007669"/>
    <property type="project" value="TreeGrafter"/>
</dbReference>
<reference evidence="5 6" key="1">
    <citation type="journal article" date="2015" name="Mol. Plant Microbe Interact.">
        <title>Comparative Genomic Analysis of Pseudomonas chlororaphis PCL1606 Reveals New Insight into Antifungal Compounds Involved in Biocontrol.</title>
        <authorList>
            <person name="Calderon C.E."/>
            <person name="Ramos C."/>
            <person name="de Vicente A."/>
            <person name="Cazorla F.M."/>
        </authorList>
    </citation>
    <scope>NUCLEOTIDE SEQUENCE [LARGE SCALE GENOMIC DNA]</scope>
    <source>
        <strain evidence="5 6">PCL1606</strain>
    </source>
</reference>
<evidence type="ECO:0000313" key="6">
    <source>
        <dbReference type="Proteomes" id="UP000032748"/>
    </source>
</evidence>
<evidence type="ECO:0000256" key="1">
    <source>
        <dbReference type="ARBA" id="ARBA00009191"/>
    </source>
</evidence>
<dbReference type="EMBL" id="CP011110">
    <property type="protein sequence ID" value="AKA23891.1"/>
    <property type="molecule type" value="Genomic_DNA"/>
</dbReference>
<dbReference type="RefSeq" id="WP_045882440.1">
    <property type="nucleotide sequence ID" value="NZ_CP011110.1"/>
</dbReference>
<dbReference type="OrthoDB" id="9775406at2"/>
<name>A0A0D5XXU4_9PSED</name>
<keyword evidence="3" id="KW-0325">Glycoprotein</keyword>
<gene>
    <name evidence="5" type="ORF">PCL1606_24380</name>
</gene>
<evidence type="ECO:0000259" key="4">
    <source>
        <dbReference type="Pfam" id="PF03088"/>
    </source>
</evidence>
<feature type="domain" description="Strictosidine synthase conserved region" evidence="4">
    <location>
        <begin position="155"/>
        <end position="242"/>
    </location>
</feature>
<dbReference type="PATRIC" id="fig|587753.10.peg.2434"/>
<accession>A0A0D5XXU4</accession>
<keyword evidence="2" id="KW-0597">Phosphoprotein</keyword>
<dbReference type="Pfam" id="PF20067">
    <property type="entry name" value="SSL_N"/>
    <property type="match status" value="1"/>
</dbReference>
<dbReference type="PANTHER" id="PTHR10426">
    <property type="entry name" value="STRICTOSIDINE SYNTHASE-RELATED"/>
    <property type="match status" value="1"/>
</dbReference>
<dbReference type="PANTHER" id="PTHR10426:SF88">
    <property type="entry name" value="ADIPOCYTE PLASMA MEMBRANE-ASSOCIATED PROTEIN HEMOMUCIN-RELATED"/>
    <property type="match status" value="1"/>
</dbReference>
<evidence type="ECO:0000256" key="2">
    <source>
        <dbReference type="ARBA" id="ARBA00022553"/>
    </source>
</evidence>
<dbReference type="AlphaFoldDB" id="A0A0D5XXU4"/>
<dbReference type="Gene3D" id="2.120.10.30">
    <property type="entry name" value="TolB, C-terminal domain"/>
    <property type="match status" value="1"/>
</dbReference>
<protein>
    <submittedName>
        <fullName evidence="5">Gluconolactonase</fullName>
    </submittedName>
</protein>
<evidence type="ECO:0000313" key="5">
    <source>
        <dbReference type="EMBL" id="AKA23891.1"/>
    </source>
</evidence>
<proteinExistence type="inferred from homology"/>
<dbReference type="SUPFAM" id="SSF63829">
    <property type="entry name" value="Calcium-dependent phosphotriesterase"/>
    <property type="match status" value="1"/>
</dbReference>
<organism evidence="5 6">
    <name type="scientific">Pseudomonas chlororaphis</name>
    <dbReference type="NCBI Taxonomy" id="587753"/>
    <lineage>
        <taxon>Bacteria</taxon>
        <taxon>Pseudomonadati</taxon>
        <taxon>Pseudomonadota</taxon>
        <taxon>Gammaproteobacteria</taxon>
        <taxon>Pseudomonadales</taxon>
        <taxon>Pseudomonadaceae</taxon>
        <taxon>Pseudomonas</taxon>
    </lineage>
</organism>
<sequence length="369" mass="39349">MKPAAPRRITLRHLLLVVLVALGAFLLLMPTRVQPVAWQPPAAPSLKTGPYAANQKLKAVQAVGAPGIDGPEALLLEDGALISGLHDGRVIRTPLDGSALQVLVDTGGRPLGLARHPDGRLIIADAVKGLLALDARGQLSTLATSANGLPFGFTDDVAVDAAGRYAYFSDASSRWGYGEDGEAVIEHGGDGRLLRYDFQNGRTEQLLDGLEFANGVALGPEEAYVLVNETGAYRISRYWLSGARAGTHDVFVDNLPGLPDNLSFNGQGRFWVALYAPRNALLDRTAPYPLVRKMLVRAMTVLPKPVEKRAFVIALDTQGQLVANLQDASAGSYAPITTVREYGDALYFGSLTATHMARLPLGPALAKEP</sequence>
<dbReference type="GO" id="GO:0012505">
    <property type="term" value="C:endomembrane system"/>
    <property type="evidence" value="ECO:0007669"/>
    <property type="project" value="TreeGrafter"/>
</dbReference>
<dbReference type="InterPro" id="IPR011042">
    <property type="entry name" value="6-blade_b-propeller_TolB-like"/>
</dbReference>
<dbReference type="Proteomes" id="UP000032748">
    <property type="component" value="Chromosome"/>
</dbReference>